<gene>
    <name evidence="3" type="ORF">HMPREF1219_00170</name>
</gene>
<evidence type="ECO:0000313" key="3">
    <source>
        <dbReference type="EMBL" id="EPD70875.1"/>
    </source>
</evidence>
<feature type="compositionally biased region" description="Pro residues" evidence="2">
    <location>
        <begin position="844"/>
        <end position="855"/>
    </location>
</feature>
<feature type="region of interest" description="Disordered" evidence="2">
    <location>
        <begin position="182"/>
        <end position="213"/>
    </location>
</feature>
<dbReference type="HOGENOM" id="CLU_333928_0_0_11"/>
<accession>S2Z953</accession>
<feature type="compositionally biased region" description="Basic and acidic residues" evidence="2">
    <location>
        <begin position="182"/>
        <end position="194"/>
    </location>
</feature>
<keyword evidence="4" id="KW-1185">Reference proteome</keyword>
<dbReference type="EMBL" id="ATBY01000002">
    <property type="protein sequence ID" value="EPD70875.1"/>
    <property type="molecule type" value="Genomic_DNA"/>
</dbReference>
<comment type="caution">
    <text evidence="3">The sequence shown here is derived from an EMBL/GenBank/DDBJ whole genome shotgun (WGS) entry which is preliminary data.</text>
</comment>
<evidence type="ECO:0000256" key="2">
    <source>
        <dbReference type="SAM" id="MobiDB-lite"/>
    </source>
</evidence>
<dbReference type="AlphaFoldDB" id="S2Z953"/>
<dbReference type="PATRIC" id="fig|1125779.3.peg.162"/>
<proteinExistence type="predicted"/>
<evidence type="ECO:0000256" key="1">
    <source>
        <dbReference type="SAM" id="Coils"/>
    </source>
</evidence>
<dbReference type="eggNOG" id="ENOG5030JC7">
    <property type="taxonomic scope" value="Bacteria"/>
</dbReference>
<keyword evidence="1" id="KW-0175">Coiled coil</keyword>
<evidence type="ECO:0000313" key="4">
    <source>
        <dbReference type="Proteomes" id="UP000014408"/>
    </source>
</evidence>
<dbReference type="Proteomes" id="UP000014408">
    <property type="component" value="Unassembled WGS sequence"/>
</dbReference>
<name>S2Z953_9CORY</name>
<feature type="region of interest" description="Disordered" evidence="2">
    <location>
        <begin position="834"/>
        <end position="855"/>
    </location>
</feature>
<dbReference type="STRING" id="1125779.HMPREF1219_00170"/>
<feature type="compositionally biased region" description="Low complexity" evidence="2">
    <location>
        <begin position="197"/>
        <end position="213"/>
    </location>
</feature>
<sequence length="855" mass="91288">MSTAPLIAPGGSLTIASRMAAFTWGSWAVTWPEGYDAPPAPADDRELGFIAKLGDGHRPVERFGRAFVRADAQIDAVQHVSNVEKILDTAEKRVSGDVGFSRDIETAGLAGQVPGEDFTVGDLVPVRVWNRVLHGQLVTKVTHVGSVSEPVGWRVHVGDQLIYDADALRTASSEVERTIAQERRETSGRLDEVRQTASEAKSAASAADSKADAALSEVRDKAGELGKLLDRAEAAVADGRVADEAAQKLLVESRTKLDSAVAKLAEVERLLAQSDAKLAENKALAEIVKGIRAGVEKTGKEIDAQLVQARRLNDEAKTASAEAASHGAAAKEALAGTRELHDQVAVLLEDTARYVKESRESLAESRRLSEAAERSKVDAVAGAEKARVMAEQAEATLTKVAGKSAEVDKALVEVRDLKAKAGQAVTDAGGVLDQAKAAARATGADKDAVAALYRQIVDKHQAILSLHGEMLAVQADINAKQQAILEAHEQAIKVTARAVKALAGSQAAMAGTLAYLQEALEAAQRAIDAANSAIESNRQAIRRLDEIQRMHEKAIRELSAMTTELQKAQVKLAETNATILTTQANLKKTDDQLKQSNALIQKQVDNNTVAQETTNRAVRALGGSVGAMAGSLAYMQESQENTQKTARDALDAAAANTESLRIQREVNAKALAVAKDAESVATGTRAIALATKYASQVNSVAIENSKRRQDFIDKILLWTADTLRMQRPVEWMQGGGGSNASSDYEKYFTLNTSYGANSVYVNLQGSWDGHLKITLYMRSGLTDFAQWSIAGGRTESVYAGHDKKRIAGITGGAGQEVRGVEIIATPITLPDGTKPVIPQDPVLEPIPPMPKEFQQ</sequence>
<organism evidence="3 4">
    <name type="scientific">Corynebacterium pyruviciproducens ATCC BAA-1742</name>
    <dbReference type="NCBI Taxonomy" id="1125779"/>
    <lineage>
        <taxon>Bacteria</taxon>
        <taxon>Bacillati</taxon>
        <taxon>Actinomycetota</taxon>
        <taxon>Actinomycetes</taxon>
        <taxon>Mycobacteriales</taxon>
        <taxon>Corynebacteriaceae</taxon>
        <taxon>Corynebacterium</taxon>
    </lineage>
</organism>
<protein>
    <submittedName>
        <fullName evidence="3">Uncharacterized protein</fullName>
    </submittedName>
</protein>
<feature type="coiled-coil region" evidence="1">
    <location>
        <begin position="513"/>
        <end position="578"/>
    </location>
</feature>
<reference evidence="3 4" key="1">
    <citation type="submission" date="2013-05" db="EMBL/GenBank/DDBJ databases">
        <title>The Genome Sequence of Corynebacterium pyruviciproducens 1773O (ATCC BAA-1742).</title>
        <authorList>
            <consortium name="The Broad Institute Genomics Platform"/>
            <person name="Earl A."/>
            <person name="Ward D."/>
            <person name="Feldgarden M."/>
            <person name="Gevers D."/>
            <person name="Tong J."/>
            <person name="Walker B."/>
            <person name="Young S."/>
            <person name="Zeng Q."/>
            <person name="Gargeya S."/>
            <person name="Fitzgerald M."/>
            <person name="Haas B."/>
            <person name="Abouelleil A."/>
            <person name="Allen A.W."/>
            <person name="Alvarado L."/>
            <person name="Arachchi H.M."/>
            <person name="Berlin A.M."/>
            <person name="Chapman S.B."/>
            <person name="Gainer-Dewar J."/>
            <person name="Goldberg J."/>
            <person name="Griggs A."/>
            <person name="Gujja S."/>
            <person name="Hansen M."/>
            <person name="Howarth C."/>
            <person name="Imamovic A."/>
            <person name="Ireland A."/>
            <person name="Larimer J."/>
            <person name="McCowan C."/>
            <person name="Murphy C."/>
            <person name="Pearson M."/>
            <person name="Poon T.W."/>
            <person name="Priest M."/>
            <person name="Roberts A."/>
            <person name="Saif S."/>
            <person name="Shea T."/>
            <person name="Sisk P."/>
            <person name="Sykes S."/>
            <person name="Wortman J."/>
            <person name="Nusbaum C."/>
            <person name="Birren B."/>
        </authorList>
    </citation>
    <scope>NUCLEOTIDE SEQUENCE [LARGE SCALE GENOMIC DNA]</scope>
    <source>
        <strain evidence="3 4">ATCC BAA-1742</strain>
    </source>
</reference>